<keyword evidence="2" id="KW-0732">Signal</keyword>
<evidence type="ECO:0000313" key="4">
    <source>
        <dbReference type="Proteomes" id="UP001153709"/>
    </source>
</evidence>
<dbReference type="EMBL" id="OU898276">
    <property type="protein sequence ID" value="CAG9827088.1"/>
    <property type="molecule type" value="Genomic_DNA"/>
</dbReference>
<gene>
    <name evidence="3" type="ORF">DIABBA_LOCUS1126</name>
</gene>
<accession>A0A9N9SPZ7</accession>
<feature type="region of interest" description="Disordered" evidence="1">
    <location>
        <begin position="59"/>
        <end position="89"/>
    </location>
</feature>
<dbReference type="AlphaFoldDB" id="A0A9N9SPZ7"/>
<feature type="compositionally biased region" description="Basic and acidic residues" evidence="1">
    <location>
        <begin position="69"/>
        <end position="89"/>
    </location>
</feature>
<feature type="chain" id="PRO_5040454185" evidence="2">
    <location>
        <begin position="20"/>
        <end position="129"/>
    </location>
</feature>
<name>A0A9N9SPZ7_DIABA</name>
<evidence type="ECO:0000256" key="1">
    <source>
        <dbReference type="SAM" id="MobiDB-lite"/>
    </source>
</evidence>
<dbReference type="Proteomes" id="UP001153709">
    <property type="component" value="Chromosome 1"/>
</dbReference>
<feature type="signal peptide" evidence="2">
    <location>
        <begin position="1"/>
        <end position="19"/>
    </location>
</feature>
<organism evidence="3 4">
    <name type="scientific">Diabrotica balteata</name>
    <name type="common">Banded cucumber beetle</name>
    <dbReference type="NCBI Taxonomy" id="107213"/>
    <lineage>
        <taxon>Eukaryota</taxon>
        <taxon>Metazoa</taxon>
        <taxon>Ecdysozoa</taxon>
        <taxon>Arthropoda</taxon>
        <taxon>Hexapoda</taxon>
        <taxon>Insecta</taxon>
        <taxon>Pterygota</taxon>
        <taxon>Neoptera</taxon>
        <taxon>Endopterygota</taxon>
        <taxon>Coleoptera</taxon>
        <taxon>Polyphaga</taxon>
        <taxon>Cucujiformia</taxon>
        <taxon>Chrysomeloidea</taxon>
        <taxon>Chrysomelidae</taxon>
        <taxon>Galerucinae</taxon>
        <taxon>Diabroticina</taxon>
        <taxon>Diabroticites</taxon>
        <taxon>Diabrotica</taxon>
    </lineage>
</organism>
<sequence length="129" mass="14404">MRNFLLAISALSIASELLAAEHQDDLNESFGKGEVCVHYEKALLGLSWKESEDLGNAVSRNEDSIEEYNADKTEKNDEEVKNSTKLQENNKDDAKQLLANIIANFLRSSAISKTCSAFHFTVYSQMLLS</sequence>
<reference evidence="3" key="1">
    <citation type="submission" date="2022-01" db="EMBL/GenBank/DDBJ databases">
        <authorList>
            <person name="King R."/>
        </authorList>
    </citation>
    <scope>NUCLEOTIDE SEQUENCE</scope>
</reference>
<evidence type="ECO:0000313" key="3">
    <source>
        <dbReference type="EMBL" id="CAG9827088.1"/>
    </source>
</evidence>
<keyword evidence="4" id="KW-1185">Reference proteome</keyword>
<proteinExistence type="predicted"/>
<protein>
    <submittedName>
        <fullName evidence="3">Uncharacterized protein</fullName>
    </submittedName>
</protein>
<evidence type="ECO:0000256" key="2">
    <source>
        <dbReference type="SAM" id="SignalP"/>
    </source>
</evidence>